<dbReference type="InterPro" id="IPR038695">
    <property type="entry name" value="Saro_0823-like_sf"/>
</dbReference>
<evidence type="ECO:0000313" key="1">
    <source>
        <dbReference type="EMBL" id="TXF99623.1"/>
    </source>
</evidence>
<organism evidence="1 2">
    <name type="scientific">Massilia arenae</name>
    <dbReference type="NCBI Taxonomy" id="2603288"/>
    <lineage>
        <taxon>Bacteria</taxon>
        <taxon>Pseudomonadati</taxon>
        <taxon>Pseudomonadota</taxon>
        <taxon>Betaproteobacteria</taxon>
        <taxon>Burkholderiales</taxon>
        <taxon>Oxalobacteraceae</taxon>
        <taxon>Telluria group</taxon>
        <taxon>Massilia</taxon>
    </lineage>
</organism>
<accession>A0A5C7G1J4</accession>
<dbReference type="EMBL" id="VPFD01000012">
    <property type="protein sequence ID" value="TXF99623.1"/>
    <property type="molecule type" value="Genomic_DNA"/>
</dbReference>
<proteinExistence type="predicted"/>
<evidence type="ECO:0000313" key="2">
    <source>
        <dbReference type="Proteomes" id="UP000321413"/>
    </source>
</evidence>
<dbReference type="InterPro" id="IPR003795">
    <property type="entry name" value="DUF192"/>
</dbReference>
<gene>
    <name evidence="1" type="ORF">FVD38_11955</name>
</gene>
<comment type="caution">
    <text evidence="1">The sequence shown here is derived from an EMBL/GenBank/DDBJ whole genome shotgun (WGS) entry which is preliminary data.</text>
</comment>
<reference evidence="1 2" key="1">
    <citation type="submission" date="2019-08" db="EMBL/GenBank/DDBJ databases">
        <title>Massilia golmudensis sp. nov., isolated from sand in the Qinghai-Tibetan Plateau.</title>
        <authorList>
            <person name="Zhang B."/>
        </authorList>
    </citation>
    <scope>NUCLEOTIDE SEQUENCE [LARGE SCALE GENOMIC DNA]</scope>
    <source>
        <strain evidence="1 2">GEM5</strain>
    </source>
</reference>
<dbReference type="AlphaFoldDB" id="A0A5C7G1J4"/>
<keyword evidence="2" id="KW-1185">Reference proteome</keyword>
<dbReference type="Pfam" id="PF02643">
    <property type="entry name" value="DUF192"/>
    <property type="match status" value="1"/>
</dbReference>
<protein>
    <submittedName>
        <fullName evidence="1">DUF192 domain-containing protein</fullName>
    </submittedName>
</protein>
<sequence>MIATTVLARMRGLLARPPLRAHEALYISPCNMVHTIGMGYAIDVVFLRRDGLVLKVAGGVQPRRMRGHWRAAAVLELAAGEAARCAIAPGVRLPLEAP</sequence>
<dbReference type="Proteomes" id="UP000321413">
    <property type="component" value="Unassembled WGS sequence"/>
</dbReference>
<dbReference type="Gene3D" id="2.60.120.1140">
    <property type="entry name" value="Protein of unknown function DUF192"/>
    <property type="match status" value="1"/>
</dbReference>
<name>A0A5C7G1J4_9BURK</name>